<reference evidence="1" key="2">
    <citation type="submission" date="2021-04" db="EMBL/GenBank/DDBJ databases">
        <authorList>
            <person name="Gilroy R."/>
        </authorList>
    </citation>
    <scope>NUCLEOTIDE SEQUENCE</scope>
    <source>
        <strain evidence="1">ChiSxjej5B17-1746</strain>
    </source>
</reference>
<gene>
    <name evidence="1" type="ORF">H9874_08510</name>
</gene>
<dbReference type="InterPro" id="IPR029052">
    <property type="entry name" value="Metallo-depent_PP-like"/>
</dbReference>
<proteinExistence type="predicted"/>
<protein>
    <submittedName>
        <fullName evidence="1">Uncharacterized protein</fullName>
    </submittedName>
</protein>
<dbReference type="SUPFAM" id="SSF56300">
    <property type="entry name" value="Metallo-dependent phosphatases"/>
    <property type="match status" value="1"/>
</dbReference>
<dbReference type="EMBL" id="DXGI01000320">
    <property type="protein sequence ID" value="HIW79170.1"/>
    <property type="molecule type" value="Genomic_DNA"/>
</dbReference>
<evidence type="ECO:0000313" key="1">
    <source>
        <dbReference type="EMBL" id="HIW79170.1"/>
    </source>
</evidence>
<dbReference type="AlphaFoldDB" id="A0A9D1UAE8"/>
<evidence type="ECO:0000313" key="2">
    <source>
        <dbReference type="Proteomes" id="UP000824264"/>
    </source>
</evidence>
<reference evidence="1" key="1">
    <citation type="journal article" date="2021" name="PeerJ">
        <title>Extensive microbial diversity within the chicken gut microbiome revealed by metagenomics and culture.</title>
        <authorList>
            <person name="Gilroy R."/>
            <person name="Ravi A."/>
            <person name="Getino M."/>
            <person name="Pursley I."/>
            <person name="Horton D.L."/>
            <person name="Alikhan N.F."/>
            <person name="Baker D."/>
            <person name="Gharbi K."/>
            <person name="Hall N."/>
            <person name="Watson M."/>
            <person name="Adriaenssens E.M."/>
            <person name="Foster-Nyarko E."/>
            <person name="Jarju S."/>
            <person name="Secka A."/>
            <person name="Antonio M."/>
            <person name="Oren A."/>
            <person name="Chaudhuri R.R."/>
            <person name="La Ragione R."/>
            <person name="Hildebrand F."/>
            <person name="Pallen M.J."/>
        </authorList>
    </citation>
    <scope>NUCLEOTIDE SEQUENCE</scope>
    <source>
        <strain evidence="1">ChiSxjej5B17-1746</strain>
    </source>
</reference>
<organism evidence="1 2">
    <name type="scientific">Candidatus Bilophila faecipullorum</name>
    <dbReference type="NCBI Taxonomy" id="2838482"/>
    <lineage>
        <taxon>Bacteria</taxon>
        <taxon>Pseudomonadati</taxon>
        <taxon>Thermodesulfobacteriota</taxon>
        <taxon>Desulfovibrionia</taxon>
        <taxon>Desulfovibrionales</taxon>
        <taxon>Desulfovibrionaceae</taxon>
        <taxon>Bilophila</taxon>
    </lineage>
</organism>
<dbReference type="Proteomes" id="UP000824264">
    <property type="component" value="Unassembled WGS sequence"/>
</dbReference>
<accession>A0A9D1UAE8</accession>
<name>A0A9D1UAE8_9BACT</name>
<comment type="caution">
    <text evidence="1">The sequence shown here is derived from an EMBL/GenBank/DDBJ whole genome shotgun (WGS) entry which is preliminary data.</text>
</comment>
<sequence>MARRATILEAYRRRPVPTLTLVGADEFAPDTELPDPAKTGDASPQAVRAVYDALGVDCGLLSSSAAAWFGDARPARFVEAVDSPVTRRLTVGGQSVAVIFFPPLSVGGTRESETPTPKLLAAVLAAADAASDATVRIGVSPWGFEGEYAVRQALEQRFHVLLGAGPGAPFAAEVNAQAPGLLWSRADRDGRSVMVIDLLALPQPGEPFAWEWGLTMQAKEVRLTSDIPSDPRMEAILAEASR</sequence>